<sequence>MDMELGNIPALFRCPISLDLLRDPVTLCTGQTYDRSSIEKWLASGNSTCPITMQKLHDPSLVPNHTLRHCIQRWLHAAPAAVSPSPDAVLDSSSAPQHLTHSPASLMRNLLSPSLTLDQKVQTLQEILVLSEDLPQKNAALVQMDFLTVILDLVFGVSANSEKIISMGFAEQGLVCALKLIPFSGTEAVNTVADQESKFANFLTLFERGSSLVKKSLCNLMEAAASSPEARKFCYFLGKSGRLLRQLNKAINDEQCDVSTSAIGAVSALSRQERIGDAMVRKGAVDSLIKCVLENSNNCKTSSAAVAAMRAIELLAAGTEGGKRAVLENPDGVNAAVKMVFRVSSDHGGSDAAVRCLAAVCEEGMEARERAVRGGVLTQLLLLIQSQCCVRTKTRARLLLRLLRSM</sequence>
<evidence type="ECO:0000256" key="1">
    <source>
        <dbReference type="ARBA" id="ARBA00000900"/>
    </source>
</evidence>
<dbReference type="InterPro" id="IPR016024">
    <property type="entry name" value="ARM-type_fold"/>
</dbReference>
<dbReference type="InterPro" id="IPR045185">
    <property type="entry name" value="PUB22/23/24-like"/>
</dbReference>
<proteinExistence type="predicted"/>
<dbReference type="GO" id="GO:0061630">
    <property type="term" value="F:ubiquitin protein ligase activity"/>
    <property type="evidence" value="ECO:0007669"/>
    <property type="project" value="UniProtKB-UniRule"/>
</dbReference>
<dbReference type="GO" id="GO:0016567">
    <property type="term" value="P:protein ubiquitination"/>
    <property type="evidence" value="ECO:0007669"/>
    <property type="project" value="UniProtKB-UniRule"/>
</dbReference>
<dbReference type="PROSITE" id="PS51698">
    <property type="entry name" value="U_BOX"/>
    <property type="match status" value="1"/>
</dbReference>
<name>A0A484KN86_9ASTE</name>
<dbReference type="InterPro" id="IPR011989">
    <property type="entry name" value="ARM-like"/>
</dbReference>
<evidence type="ECO:0000256" key="5">
    <source>
        <dbReference type="RuleBase" id="RU369093"/>
    </source>
</evidence>
<protein>
    <recommendedName>
        <fullName evidence="5 6">U-box domain-containing protein</fullName>
        <ecNumber evidence="5">2.3.2.27</ecNumber>
    </recommendedName>
    <alternativeName>
        <fullName evidence="5">RING-type E3 ubiquitin transferase PUB</fullName>
    </alternativeName>
</protein>
<comment type="catalytic activity">
    <reaction evidence="1 5">
        <text>S-ubiquitinyl-[E2 ubiquitin-conjugating enzyme]-L-cysteine + [acceptor protein]-L-lysine = [E2 ubiquitin-conjugating enzyme]-L-cysteine + N(6)-ubiquitinyl-[acceptor protein]-L-lysine.</text>
        <dbReference type="EC" id="2.3.2.27"/>
    </reaction>
</comment>
<dbReference type="EMBL" id="OOIL02000305">
    <property type="protein sequence ID" value="VFQ63536.1"/>
    <property type="molecule type" value="Genomic_DNA"/>
</dbReference>
<keyword evidence="4 5" id="KW-0833">Ubl conjugation pathway</keyword>
<evidence type="ECO:0000256" key="3">
    <source>
        <dbReference type="ARBA" id="ARBA00022679"/>
    </source>
</evidence>
<dbReference type="Pfam" id="PF04564">
    <property type="entry name" value="U-box"/>
    <property type="match status" value="1"/>
</dbReference>
<dbReference type="InterPro" id="IPR003613">
    <property type="entry name" value="Ubox_domain"/>
</dbReference>
<dbReference type="AlphaFoldDB" id="A0A484KN86"/>
<feature type="domain" description="U-box" evidence="6">
    <location>
        <begin position="7"/>
        <end position="81"/>
    </location>
</feature>
<dbReference type="SUPFAM" id="SSF57850">
    <property type="entry name" value="RING/U-box"/>
    <property type="match status" value="1"/>
</dbReference>
<evidence type="ECO:0000256" key="2">
    <source>
        <dbReference type="ARBA" id="ARBA00004906"/>
    </source>
</evidence>
<reference evidence="7 8" key="1">
    <citation type="submission" date="2018-04" db="EMBL/GenBank/DDBJ databases">
        <authorList>
            <person name="Vogel A."/>
        </authorList>
    </citation>
    <scope>NUCLEOTIDE SEQUENCE [LARGE SCALE GENOMIC DNA]</scope>
</reference>
<evidence type="ECO:0000259" key="6">
    <source>
        <dbReference type="PROSITE" id="PS51698"/>
    </source>
</evidence>
<comment type="function">
    <text evidence="5">Functions as an E3 ubiquitin ligase.</text>
</comment>
<comment type="pathway">
    <text evidence="2 5">Protein modification; protein ubiquitination.</text>
</comment>
<dbReference type="CDD" id="cd16664">
    <property type="entry name" value="RING-Ubox_PUB"/>
    <property type="match status" value="1"/>
</dbReference>
<dbReference type="InterPro" id="IPR013083">
    <property type="entry name" value="Znf_RING/FYVE/PHD"/>
</dbReference>
<evidence type="ECO:0000256" key="4">
    <source>
        <dbReference type="ARBA" id="ARBA00022786"/>
    </source>
</evidence>
<accession>A0A484KN86</accession>
<dbReference type="InterPro" id="IPR045210">
    <property type="entry name" value="RING-Ubox_PUB"/>
</dbReference>
<dbReference type="InterPro" id="IPR058678">
    <property type="entry name" value="ARM_PUB"/>
</dbReference>
<keyword evidence="3 5" id="KW-0808">Transferase</keyword>
<gene>
    <name evidence="7" type="ORF">CCAM_LOCUS5312</name>
</gene>
<evidence type="ECO:0000313" key="7">
    <source>
        <dbReference type="EMBL" id="VFQ63536.1"/>
    </source>
</evidence>
<organism evidence="7 8">
    <name type="scientific">Cuscuta campestris</name>
    <dbReference type="NCBI Taxonomy" id="132261"/>
    <lineage>
        <taxon>Eukaryota</taxon>
        <taxon>Viridiplantae</taxon>
        <taxon>Streptophyta</taxon>
        <taxon>Embryophyta</taxon>
        <taxon>Tracheophyta</taxon>
        <taxon>Spermatophyta</taxon>
        <taxon>Magnoliopsida</taxon>
        <taxon>eudicotyledons</taxon>
        <taxon>Gunneridae</taxon>
        <taxon>Pentapetalae</taxon>
        <taxon>asterids</taxon>
        <taxon>lamiids</taxon>
        <taxon>Solanales</taxon>
        <taxon>Convolvulaceae</taxon>
        <taxon>Cuscuteae</taxon>
        <taxon>Cuscuta</taxon>
        <taxon>Cuscuta subgen. Grammica</taxon>
        <taxon>Cuscuta sect. Cleistogrammica</taxon>
    </lineage>
</organism>
<dbReference type="OrthoDB" id="10064100at2759"/>
<dbReference type="Gene3D" id="3.30.40.10">
    <property type="entry name" value="Zinc/RING finger domain, C3HC4 (zinc finger)"/>
    <property type="match status" value="1"/>
</dbReference>
<dbReference type="UniPathway" id="UPA00143"/>
<dbReference type="SUPFAM" id="SSF48371">
    <property type="entry name" value="ARM repeat"/>
    <property type="match status" value="1"/>
</dbReference>
<dbReference type="SMART" id="SM00504">
    <property type="entry name" value="Ubox"/>
    <property type="match status" value="1"/>
</dbReference>
<dbReference type="PANTHER" id="PTHR22849:SF103">
    <property type="entry name" value="U-BOX DOMAIN-CONTAINING PROTEIN"/>
    <property type="match status" value="1"/>
</dbReference>
<dbReference type="Proteomes" id="UP000595140">
    <property type="component" value="Unassembled WGS sequence"/>
</dbReference>
<dbReference type="FunFam" id="3.30.40.10:FF:000442">
    <property type="entry name" value="RING-type E3 ubiquitin transferase"/>
    <property type="match status" value="1"/>
</dbReference>
<dbReference type="PANTHER" id="PTHR22849">
    <property type="entry name" value="WDSAM1 PROTEIN"/>
    <property type="match status" value="1"/>
</dbReference>
<dbReference type="Gene3D" id="1.25.10.10">
    <property type="entry name" value="Leucine-rich Repeat Variant"/>
    <property type="match status" value="1"/>
</dbReference>
<evidence type="ECO:0000313" key="8">
    <source>
        <dbReference type="Proteomes" id="UP000595140"/>
    </source>
</evidence>
<dbReference type="EC" id="2.3.2.27" evidence="5"/>
<dbReference type="Pfam" id="PF25598">
    <property type="entry name" value="ARM_PUB"/>
    <property type="match status" value="1"/>
</dbReference>
<keyword evidence="8" id="KW-1185">Reference proteome</keyword>